<dbReference type="SUPFAM" id="SSF56112">
    <property type="entry name" value="Protein kinase-like (PK-like)"/>
    <property type="match status" value="1"/>
</dbReference>
<evidence type="ECO:0000259" key="6">
    <source>
        <dbReference type="PROSITE" id="PS50011"/>
    </source>
</evidence>
<dbReference type="Proteomes" id="UP001202674">
    <property type="component" value="Unassembled WGS sequence"/>
</dbReference>
<keyword evidence="2" id="KW-0547">Nucleotide-binding</keyword>
<feature type="compositionally biased region" description="Acidic residues" evidence="5">
    <location>
        <begin position="431"/>
        <end position="442"/>
    </location>
</feature>
<evidence type="ECO:0000256" key="4">
    <source>
        <dbReference type="ARBA" id="ARBA00022840"/>
    </source>
</evidence>
<feature type="compositionally biased region" description="Acidic residues" evidence="5">
    <location>
        <begin position="293"/>
        <end position="309"/>
    </location>
</feature>
<keyword evidence="3" id="KW-0418">Kinase</keyword>
<evidence type="ECO:0000256" key="2">
    <source>
        <dbReference type="ARBA" id="ARBA00022741"/>
    </source>
</evidence>
<evidence type="ECO:0000313" key="7">
    <source>
        <dbReference type="EMBL" id="MCL9814826.1"/>
    </source>
</evidence>
<dbReference type="PANTHER" id="PTHR43289">
    <property type="entry name" value="MITOGEN-ACTIVATED PROTEIN KINASE KINASE KINASE 20-RELATED"/>
    <property type="match status" value="1"/>
</dbReference>
<sequence>MAGTEDGLLEAVPDARSVDHRAESKYIHLYDAVLEDGERWRLLTIAPEITDRAVRTAFTQVAGQWEKHGSHDNCVTVHATGTRPRPWIAVEHLDGEPVTADLTHEEIGTVLEDVADVLQHAGLFYGSFHLALDPEQIWVTRNDEGAIDAVVDNWGLERACRVAAGETPITPYTPPELLDEPDEKSSSADVYGLGGVVYYALTGQPPIDPDDNLAAAIRAGSITPPSEIDPSLPPELDDALATALATDPEDRYESLPALQRGISDGLTAASEAEPADADGDKQPSASGSNTPADSDDEQVGDSDQTDEVAADSTVDAASNKDEQDTEPTPDTVSTESDDGAAGGEHDDGSPDDEDVDGSTGDTGDGVDVGGNSKATDESDSKATDETVTDPDSQSGGDDAAISRRSLVAGVGIGALGVGGLLVLGTSILGGGDEDENGEEAANGDENGQEAANGDEQATLEPAVTFPDQALDGGDVTIEVTAPEDYFVLISYPDGGEEIVAGSDDVSGLDNEEFPVEIEDRGGLPGEHTAHIIANDDGSGIYGPGGEVSGSTAAAAGATDDAEVTE</sequence>
<feature type="region of interest" description="Disordered" evidence="5">
    <location>
        <begin position="269"/>
        <end position="400"/>
    </location>
</feature>
<protein>
    <recommendedName>
        <fullName evidence="6">Protein kinase domain-containing protein</fullName>
    </recommendedName>
</protein>
<dbReference type="GO" id="GO:0005524">
    <property type="term" value="F:ATP binding"/>
    <property type="evidence" value="ECO:0007669"/>
    <property type="project" value="UniProtKB-KW"/>
</dbReference>
<feature type="compositionally biased region" description="Polar residues" evidence="5">
    <location>
        <begin position="283"/>
        <end position="292"/>
    </location>
</feature>
<evidence type="ECO:0000256" key="1">
    <source>
        <dbReference type="ARBA" id="ARBA00022679"/>
    </source>
</evidence>
<feature type="domain" description="Protein kinase" evidence="6">
    <location>
        <begin position="1"/>
        <end position="266"/>
    </location>
</feature>
<dbReference type="PROSITE" id="PS50011">
    <property type="entry name" value="PROTEIN_KINASE_DOM"/>
    <property type="match status" value="1"/>
</dbReference>
<gene>
    <name evidence="7" type="ORF">AArcSt11_14290</name>
</gene>
<accession>A0AAE3K6D6</accession>
<evidence type="ECO:0000256" key="5">
    <source>
        <dbReference type="SAM" id="MobiDB-lite"/>
    </source>
</evidence>
<dbReference type="RefSeq" id="WP_250598066.1">
    <property type="nucleotide sequence ID" value="NZ_JAKRVY010000009.1"/>
</dbReference>
<feature type="compositionally biased region" description="Basic and acidic residues" evidence="5">
    <location>
        <begin position="374"/>
        <end position="384"/>
    </location>
</feature>
<organism evidence="7 8">
    <name type="scientific">Natranaeroarchaeum aerophilus</name>
    <dbReference type="NCBI Taxonomy" id="2917711"/>
    <lineage>
        <taxon>Archaea</taxon>
        <taxon>Methanobacteriati</taxon>
        <taxon>Methanobacteriota</taxon>
        <taxon>Stenosarchaea group</taxon>
        <taxon>Halobacteria</taxon>
        <taxon>Halobacteriales</taxon>
        <taxon>Natronoarchaeaceae</taxon>
        <taxon>Natranaeroarchaeum</taxon>
    </lineage>
</organism>
<dbReference type="PANTHER" id="PTHR43289:SF6">
    <property type="entry name" value="SERINE_THREONINE-PROTEIN KINASE NEKL-3"/>
    <property type="match status" value="1"/>
</dbReference>
<keyword evidence="4" id="KW-0067">ATP-binding</keyword>
<feature type="compositionally biased region" description="Low complexity" evidence="5">
    <location>
        <begin position="548"/>
        <end position="558"/>
    </location>
</feature>
<feature type="region of interest" description="Disordered" evidence="5">
    <location>
        <begin position="424"/>
        <end position="458"/>
    </location>
</feature>
<keyword evidence="1" id="KW-0808">Transferase</keyword>
<dbReference type="InterPro" id="IPR011009">
    <property type="entry name" value="Kinase-like_dom_sf"/>
</dbReference>
<dbReference type="AlphaFoldDB" id="A0AAE3K6D6"/>
<evidence type="ECO:0000256" key="3">
    <source>
        <dbReference type="ARBA" id="ARBA00022777"/>
    </source>
</evidence>
<dbReference type="InterPro" id="IPR000719">
    <property type="entry name" value="Prot_kinase_dom"/>
</dbReference>
<feature type="region of interest" description="Disordered" evidence="5">
    <location>
        <begin position="534"/>
        <end position="565"/>
    </location>
</feature>
<evidence type="ECO:0000313" key="8">
    <source>
        <dbReference type="Proteomes" id="UP001202674"/>
    </source>
</evidence>
<dbReference type="GO" id="GO:0004674">
    <property type="term" value="F:protein serine/threonine kinase activity"/>
    <property type="evidence" value="ECO:0007669"/>
    <property type="project" value="TreeGrafter"/>
</dbReference>
<reference evidence="7 8" key="1">
    <citation type="journal article" date="2022" name="Syst. Appl. Microbiol.">
        <title>Natronocalculus amylovorans gen. nov., sp. nov., and Natranaeroarchaeum aerophilus sp. nov., dominant culturable amylolytic natronoarchaea from hypersaline soda lakes in southwestern Siberia.</title>
        <authorList>
            <person name="Sorokin D.Y."/>
            <person name="Elcheninov A.G."/>
            <person name="Khizhniak T.V."/>
            <person name="Koenen M."/>
            <person name="Bale N.J."/>
            <person name="Damste J.S.S."/>
            <person name="Kublanov I.V."/>
        </authorList>
    </citation>
    <scope>NUCLEOTIDE SEQUENCE [LARGE SCALE GENOMIC DNA]</scope>
    <source>
        <strain evidence="7 8">AArc-St1-1</strain>
    </source>
</reference>
<dbReference type="Gene3D" id="1.10.510.10">
    <property type="entry name" value="Transferase(Phosphotransferase) domain 1"/>
    <property type="match status" value="1"/>
</dbReference>
<feature type="compositionally biased region" description="Low complexity" evidence="5">
    <location>
        <begin position="443"/>
        <end position="453"/>
    </location>
</feature>
<keyword evidence="8" id="KW-1185">Reference proteome</keyword>
<name>A0AAE3K6D6_9EURY</name>
<comment type="caution">
    <text evidence="7">The sequence shown here is derived from an EMBL/GenBank/DDBJ whole genome shotgun (WGS) entry which is preliminary data.</text>
</comment>
<dbReference type="EMBL" id="JAKRVY010000009">
    <property type="protein sequence ID" value="MCL9814826.1"/>
    <property type="molecule type" value="Genomic_DNA"/>
</dbReference>
<proteinExistence type="predicted"/>